<evidence type="ECO:0000256" key="1">
    <source>
        <dbReference type="SAM" id="MobiDB-lite"/>
    </source>
</evidence>
<feature type="compositionally biased region" description="Low complexity" evidence="1">
    <location>
        <begin position="95"/>
        <end position="109"/>
    </location>
</feature>
<dbReference type="Ensembl" id="ENSPCLT00000010865.1">
    <property type="protein sequence ID" value="ENSPCLP00000007919.1"/>
    <property type="gene ID" value="ENSPCLG00000006630.1"/>
</dbReference>
<feature type="compositionally biased region" description="Polar residues" evidence="1">
    <location>
        <begin position="79"/>
        <end position="94"/>
    </location>
</feature>
<organism evidence="2 3">
    <name type="scientific">Phasianus colchicus</name>
    <name type="common">Common pheasant</name>
    <dbReference type="NCBI Taxonomy" id="9054"/>
    <lineage>
        <taxon>Eukaryota</taxon>
        <taxon>Metazoa</taxon>
        <taxon>Chordata</taxon>
        <taxon>Craniata</taxon>
        <taxon>Vertebrata</taxon>
        <taxon>Euteleostomi</taxon>
        <taxon>Archelosauria</taxon>
        <taxon>Archosauria</taxon>
        <taxon>Dinosauria</taxon>
        <taxon>Saurischia</taxon>
        <taxon>Theropoda</taxon>
        <taxon>Coelurosauria</taxon>
        <taxon>Aves</taxon>
        <taxon>Neognathae</taxon>
        <taxon>Galloanserae</taxon>
        <taxon>Galliformes</taxon>
        <taxon>Phasianidae</taxon>
        <taxon>Phasianinae</taxon>
        <taxon>Phasianus</taxon>
    </lineage>
</organism>
<sequence length="188" mass="21142">MRRAVLGPSQEDKPRQPWLHGCPGDITKQEKDEQNREVSREMDGKEGDGGSRWRGWGRGGDVLRAGRWGYGDFGHGRNSDSAQSNAKGTQVGTEVSTVSASASTISDSSQTDLSLSAQFNESLRWDGILEDPAAEEERLQTYRLNRRKRYELYLQQHHPTAGHPPSLRSHHTEHRCSSFPRQQTAPEF</sequence>
<feature type="region of interest" description="Disordered" evidence="1">
    <location>
        <begin position="1"/>
        <end position="112"/>
    </location>
</feature>
<proteinExistence type="predicted"/>
<evidence type="ECO:0000313" key="3">
    <source>
        <dbReference type="Proteomes" id="UP000472261"/>
    </source>
</evidence>
<dbReference type="AlphaFoldDB" id="A0A669PIK5"/>
<accession>A0A669PIK5</accession>
<dbReference type="PANTHER" id="PTHR36474">
    <property type="entry name" value="PROTEIN LIAT1"/>
    <property type="match status" value="1"/>
</dbReference>
<keyword evidence="3" id="KW-1185">Reference proteome</keyword>
<name>A0A669PIK5_PHACC</name>
<feature type="compositionally biased region" description="Polar residues" evidence="1">
    <location>
        <begin position="179"/>
        <end position="188"/>
    </location>
</feature>
<feature type="region of interest" description="Disordered" evidence="1">
    <location>
        <begin position="153"/>
        <end position="188"/>
    </location>
</feature>
<evidence type="ECO:0000313" key="2">
    <source>
        <dbReference type="Ensembl" id="ENSPCLP00000007919.1"/>
    </source>
</evidence>
<dbReference type="InterPro" id="IPR038794">
    <property type="entry name" value="LIAT1"/>
</dbReference>
<dbReference type="PANTHER" id="PTHR36474:SF1">
    <property type="entry name" value="PROTEIN LIAT1"/>
    <property type="match status" value="1"/>
</dbReference>
<feature type="compositionally biased region" description="Basic and acidic residues" evidence="1">
    <location>
        <begin position="27"/>
        <end position="51"/>
    </location>
</feature>
<reference evidence="2" key="1">
    <citation type="submission" date="2025-08" db="UniProtKB">
        <authorList>
            <consortium name="Ensembl"/>
        </authorList>
    </citation>
    <scope>IDENTIFICATION</scope>
</reference>
<dbReference type="Proteomes" id="UP000472261">
    <property type="component" value="Unplaced"/>
</dbReference>
<reference evidence="2" key="2">
    <citation type="submission" date="2025-09" db="UniProtKB">
        <authorList>
            <consortium name="Ensembl"/>
        </authorList>
    </citation>
    <scope>IDENTIFICATION</scope>
</reference>
<protein>
    <submittedName>
        <fullName evidence="2">Uncharacterized protein</fullName>
    </submittedName>
</protein>